<keyword evidence="3" id="KW-0614">Plasmid</keyword>
<evidence type="ECO:0000256" key="2">
    <source>
        <dbReference type="SAM" id="Phobius"/>
    </source>
</evidence>
<feature type="transmembrane region" description="Helical" evidence="2">
    <location>
        <begin position="49"/>
        <end position="70"/>
    </location>
</feature>
<dbReference type="EMBL" id="JN241637">
    <property type="protein sequence ID" value="AEX65088.1"/>
    <property type="molecule type" value="Genomic_DNA"/>
</dbReference>
<feature type="compositionally biased region" description="Polar residues" evidence="1">
    <location>
        <begin position="86"/>
        <end position="99"/>
    </location>
</feature>
<protein>
    <submittedName>
        <fullName evidence="3">Putative export protein</fullName>
    </submittedName>
</protein>
<feature type="region of interest" description="Disordered" evidence="1">
    <location>
        <begin position="76"/>
        <end position="99"/>
    </location>
</feature>
<keyword evidence="2" id="KW-0812">Transmembrane</keyword>
<keyword evidence="2" id="KW-1133">Transmembrane helix</keyword>
<keyword evidence="2" id="KW-0472">Membrane</keyword>
<evidence type="ECO:0000256" key="1">
    <source>
        <dbReference type="SAM" id="MobiDB-lite"/>
    </source>
</evidence>
<accession>H8ZKW6</accession>
<organism evidence="3">
    <name type="scientific">Rhodococcus sp. Mel</name>
    <dbReference type="NCBI Taxonomy" id="1093626"/>
    <lineage>
        <taxon>Bacteria</taxon>
        <taxon>Bacillati</taxon>
        <taxon>Actinomycetota</taxon>
        <taxon>Actinomycetes</taxon>
        <taxon>Mycobacteriales</taxon>
        <taxon>Nocardiaceae</taxon>
        <taxon>Rhodococcus</taxon>
    </lineage>
</organism>
<proteinExistence type="predicted"/>
<feature type="transmembrane region" description="Helical" evidence="2">
    <location>
        <begin position="12"/>
        <end position="37"/>
    </location>
</feature>
<dbReference type="AlphaFoldDB" id="H8ZKW6"/>
<name>H8ZKW6_9NOCA</name>
<reference evidence="3" key="1">
    <citation type="journal article" date="2012" name="Appl. Environ. Microbiol.">
        <title>Plasmid localization and organization of melamine degradation genes in Rhodococcus sp. strain Mel.</title>
        <authorList>
            <person name="Dodge A.G."/>
            <person name="Wackett L.P."/>
            <person name="Sadowsky M.J."/>
        </authorList>
    </citation>
    <scope>NUCLEOTIDE SEQUENCE</scope>
    <source>
        <strain evidence="3">Mel</strain>
        <plasmid evidence="3">pMel2</plasmid>
    </source>
</reference>
<geneLocation type="plasmid" evidence="3">
    <name>pMel2</name>
</geneLocation>
<sequence>MVSVHDDHKSNLGLAALVLVPMLCCALAPVLIGLGFAGTVGAVGAFLGTAWPAVIAVALVSAGGVAWVIARRRRAKRNAADDCCIPSNTNPDENGETAS</sequence>
<evidence type="ECO:0000313" key="3">
    <source>
        <dbReference type="EMBL" id="AEX65088.1"/>
    </source>
</evidence>